<organism evidence="2 3">
    <name type="scientific">Thioalkalivibrio nitratireducens (strain DSM 14787 / UNIQEM 213 / ALEN2)</name>
    <dbReference type="NCBI Taxonomy" id="1255043"/>
    <lineage>
        <taxon>Bacteria</taxon>
        <taxon>Pseudomonadati</taxon>
        <taxon>Pseudomonadota</taxon>
        <taxon>Gammaproteobacteria</taxon>
        <taxon>Chromatiales</taxon>
        <taxon>Ectothiorhodospiraceae</taxon>
        <taxon>Thioalkalivibrio</taxon>
    </lineage>
</organism>
<name>L0E2J7_THIND</name>
<dbReference type="STRING" id="1255043.TVNIR_3794"/>
<dbReference type="EMBL" id="CP003989">
    <property type="protein sequence ID" value="AGA35420.1"/>
    <property type="molecule type" value="Genomic_DNA"/>
</dbReference>
<accession>L0E2J7</accession>
<proteinExistence type="predicted"/>
<dbReference type="PATRIC" id="fig|1255043.3.peg.3829"/>
<keyword evidence="3" id="KW-1185">Reference proteome</keyword>
<gene>
    <name evidence="2" type="ordered locus">TVNIR_3794</name>
</gene>
<evidence type="ECO:0000313" key="3">
    <source>
        <dbReference type="Proteomes" id="UP000010809"/>
    </source>
</evidence>
<feature type="compositionally biased region" description="Basic and acidic residues" evidence="1">
    <location>
        <begin position="60"/>
        <end position="73"/>
    </location>
</feature>
<dbReference type="Proteomes" id="UP000010809">
    <property type="component" value="Chromosome"/>
</dbReference>
<sequence>MPDPEVCRKCARRETRAAGAANWNPDARPILHCKKSFDPALIHAEILVLWPARDRHRRNRPETRAERLPEPRRPARGSAITGLGRARAPDGNPPAQRARAAFGASARTPGSPDPARCPRERPAGVIGRPGAYRGTGSGPVSAGKSFQWAAP</sequence>
<reference evidence="2" key="1">
    <citation type="submission" date="2015-12" db="EMBL/GenBank/DDBJ databases">
        <authorList>
            <person name="Tikhonova T.V."/>
            <person name="Pavlov A.R."/>
            <person name="Beletsky A.V."/>
            <person name="Mardanov A.V."/>
            <person name="Sorokin D.Y."/>
            <person name="Ravin N.V."/>
            <person name="Popov V.O."/>
        </authorList>
    </citation>
    <scope>NUCLEOTIDE SEQUENCE</scope>
    <source>
        <strain evidence="2">DSM 14787</strain>
    </source>
</reference>
<feature type="region of interest" description="Disordered" evidence="1">
    <location>
        <begin position="54"/>
        <end position="151"/>
    </location>
</feature>
<dbReference type="AlphaFoldDB" id="L0E2J7"/>
<dbReference type="KEGG" id="tni:TVNIR_3794"/>
<evidence type="ECO:0000256" key="1">
    <source>
        <dbReference type="SAM" id="MobiDB-lite"/>
    </source>
</evidence>
<dbReference type="HOGENOM" id="CLU_1730579_0_0_6"/>
<evidence type="ECO:0000313" key="2">
    <source>
        <dbReference type="EMBL" id="AGA35420.1"/>
    </source>
</evidence>
<feature type="compositionally biased region" description="Low complexity" evidence="1">
    <location>
        <begin position="95"/>
        <end position="107"/>
    </location>
</feature>
<protein>
    <submittedName>
        <fullName evidence="2">Uncharacterized protein</fullName>
    </submittedName>
</protein>